<comment type="caution">
    <text evidence="9">The sequence shown here is derived from an EMBL/GenBank/DDBJ whole genome shotgun (WGS) entry which is preliminary data.</text>
</comment>
<dbReference type="PANTHER" id="PTHR43133:SF50">
    <property type="entry name" value="ECF RNA POLYMERASE SIGMA FACTOR SIGM"/>
    <property type="match status" value="1"/>
</dbReference>
<dbReference type="RefSeq" id="WP_203798749.1">
    <property type="nucleotide sequence ID" value="NZ_BAAAQE010000108.1"/>
</dbReference>
<dbReference type="InterPro" id="IPR039425">
    <property type="entry name" value="RNA_pol_sigma-70-like"/>
</dbReference>
<dbReference type="Proteomes" id="UP000612282">
    <property type="component" value="Unassembled WGS sequence"/>
</dbReference>
<gene>
    <name evidence="9" type="ORF">Aco03nite_052050</name>
</gene>
<reference evidence="9 10" key="1">
    <citation type="submission" date="2021-01" db="EMBL/GenBank/DDBJ databases">
        <title>Whole genome shotgun sequence of Actinoplanes couchii NBRC 106145.</title>
        <authorList>
            <person name="Komaki H."/>
            <person name="Tamura T."/>
        </authorList>
    </citation>
    <scope>NUCLEOTIDE SEQUENCE [LARGE SCALE GENOMIC DNA]</scope>
    <source>
        <strain evidence="9 10">NBRC 106145</strain>
    </source>
</reference>
<evidence type="ECO:0000256" key="3">
    <source>
        <dbReference type="ARBA" id="ARBA00023082"/>
    </source>
</evidence>
<dbReference type="InterPro" id="IPR013325">
    <property type="entry name" value="RNA_pol_sigma_r2"/>
</dbReference>
<evidence type="ECO:0000256" key="5">
    <source>
        <dbReference type="ARBA" id="ARBA00023163"/>
    </source>
</evidence>
<dbReference type="InterPro" id="IPR013249">
    <property type="entry name" value="RNA_pol_sigma70_r4_t2"/>
</dbReference>
<dbReference type="Gene3D" id="1.10.1740.10">
    <property type="match status" value="1"/>
</dbReference>
<dbReference type="SUPFAM" id="SSF88659">
    <property type="entry name" value="Sigma3 and sigma4 domains of RNA polymerase sigma factors"/>
    <property type="match status" value="1"/>
</dbReference>
<dbReference type="Pfam" id="PF08281">
    <property type="entry name" value="Sigma70_r4_2"/>
    <property type="match status" value="1"/>
</dbReference>
<dbReference type="InterPro" id="IPR007627">
    <property type="entry name" value="RNA_pol_sigma70_r2"/>
</dbReference>
<evidence type="ECO:0000256" key="6">
    <source>
        <dbReference type="SAM" id="MobiDB-lite"/>
    </source>
</evidence>
<evidence type="ECO:0000256" key="4">
    <source>
        <dbReference type="ARBA" id="ARBA00023125"/>
    </source>
</evidence>
<dbReference type="EMBL" id="BOMG01000063">
    <property type="protein sequence ID" value="GID56801.1"/>
    <property type="molecule type" value="Genomic_DNA"/>
</dbReference>
<keyword evidence="4" id="KW-0238">DNA-binding</keyword>
<keyword evidence="3" id="KW-0731">Sigma factor</keyword>
<proteinExistence type="inferred from homology"/>
<dbReference type="InterPro" id="IPR014284">
    <property type="entry name" value="RNA_pol_sigma-70_dom"/>
</dbReference>
<organism evidence="9 10">
    <name type="scientific">Actinoplanes couchii</name>
    <dbReference type="NCBI Taxonomy" id="403638"/>
    <lineage>
        <taxon>Bacteria</taxon>
        <taxon>Bacillati</taxon>
        <taxon>Actinomycetota</taxon>
        <taxon>Actinomycetes</taxon>
        <taxon>Micromonosporales</taxon>
        <taxon>Micromonosporaceae</taxon>
        <taxon>Actinoplanes</taxon>
    </lineage>
</organism>
<feature type="compositionally biased region" description="Low complexity" evidence="6">
    <location>
        <begin position="161"/>
        <end position="174"/>
    </location>
</feature>
<name>A0ABQ3XE60_9ACTN</name>
<dbReference type="Pfam" id="PF04542">
    <property type="entry name" value="Sigma70_r2"/>
    <property type="match status" value="1"/>
</dbReference>
<keyword evidence="5" id="KW-0804">Transcription</keyword>
<dbReference type="CDD" id="cd06171">
    <property type="entry name" value="Sigma70_r4"/>
    <property type="match status" value="1"/>
</dbReference>
<feature type="region of interest" description="Disordered" evidence="6">
    <location>
        <begin position="161"/>
        <end position="182"/>
    </location>
</feature>
<dbReference type="SUPFAM" id="SSF88946">
    <property type="entry name" value="Sigma2 domain of RNA polymerase sigma factors"/>
    <property type="match status" value="1"/>
</dbReference>
<evidence type="ECO:0000259" key="8">
    <source>
        <dbReference type="Pfam" id="PF08281"/>
    </source>
</evidence>
<dbReference type="InterPro" id="IPR036388">
    <property type="entry name" value="WH-like_DNA-bd_sf"/>
</dbReference>
<sequence>MRDTEDFDSFYAMSSRRVLAQVTMMVNSRAEAEDAVSEAYLRAWNRWHKISQYENPEAWVRQVAYRQAVSTWRKAVNRLRAHHRDTLDQSVEALSPDHVAIVAALRKIPADQRRVIVLHHIAGLSVAEIHQETGIPAGTVTTWLARGRRALAAHLTDTLESDSTTFDSGSTTFDTGREHRDV</sequence>
<evidence type="ECO:0000259" key="7">
    <source>
        <dbReference type="Pfam" id="PF04542"/>
    </source>
</evidence>
<keyword evidence="10" id="KW-1185">Reference proteome</keyword>
<evidence type="ECO:0000313" key="10">
    <source>
        <dbReference type="Proteomes" id="UP000612282"/>
    </source>
</evidence>
<dbReference type="NCBIfam" id="TIGR02937">
    <property type="entry name" value="sigma70-ECF"/>
    <property type="match status" value="1"/>
</dbReference>
<protein>
    <submittedName>
        <fullName evidence="9">RNA polymerase sigma24 factor</fullName>
    </submittedName>
</protein>
<dbReference type="InterPro" id="IPR013324">
    <property type="entry name" value="RNA_pol_sigma_r3/r4-like"/>
</dbReference>
<dbReference type="PANTHER" id="PTHR43133">
    <property type="entry name" value="RNA POLYMERASE ECF-TYPE SIGMA FACTO"/>
    <property type="match status" value="1"/>
</dbReference>
<feature type="domain" description="RNA polymerase sigma-70 region 2" evidence="7">
    <location>
        <begin position="13"/>
        <end position="75"/>
    </location>
</feature>
<dbReference type="Gene3D" id="1.10.10.10">
    <property type="entry name" value="Winged helix-like DNA-binding domain superfamily/Winged helix DNA-binding domain"/>
    <property type="match status" value="1"/>
</dbReference>
<evidence type="ECO:0000256" key="1">
    <source>
        <dbReference type="ARBA" id="ARBA00010641"/>
    </source>
</evidence>
<evidence type="ECO:0000256" key="2">
    <source>
        <dbReference type="ARBA" id="ARBA00023015"/>
    </source>
</evidence>
<comment type="similarity">
    <text evidence="1">Belongs to the sigma-70 factor family. ECF subfamily.</text>
</comment>
<accession>A0ABQ3XE60</accession>
<evidence type="ECO:0000313" key="9">
    <source>
        <dbReference type="EMBL" id="GID56801.1"/>
    </source>
</evidence>
<keyword evidence="2" id="KW-0805">Transcription regulation</keyword>
<feature type="domain" description="RNA polymerase sigma factor 70 region 4 type 2" evidence="8">
    <location>
        <begin position="99"/>
        <end position="151"/>
    </location>
</feature>